<comment type="caution">
    <text evidence="2">The sequence shown here is derived from an EMBL/GenBank/DDBJ whole genome shotgun (WGS) entry which is preliminary data.</text>
</comment>
<dbReference type="AlphaFoldDB" id="A0A166AS76"/>
<sequence length="250" mass="28233">MSQAGDEDNSWRLFTSEDMIQGYKSLKRRKTAKTVKKASREKISSHATETATQPGHSKAETMLDKLDMNSTIAEDMDTESPASAITYLQETDHAGTRQSCKSILQEQKRPPRTPFTDITNTLDSCALLTTKVRGKDKAKKTKFNSSNIVDEENAKTSTLQSFEDRIHKVKGKTTNFETNSAKEKGKAKISNWENATLKDWSRNLFAEEFSTDKSTNSVLYDEDLEETRVEASYYSDDSDSDMDFADGEDW</sequence>
<evidence type="ECO:0000313" key="2">
    <source>
        <dbReference type="EMBL" id="KZN01719.1"/>
    </source>
</evidence>
<accession>A0A166AS76</accession>
<feature type="compositionally biased region" description="Acidic residues" evidence="1">
    <location>
        <begin position="236"/>
        <end position="250"/>
    </location>
</feature>
<proteinExistence type="predicted"/>
<feature type="region of interest" description="Disordered" evidence="1">
    <location>
        <begin position="25"/>
        <end position="62"/>
    </location>
</feature>
<name>A0A166AS76_DAUCS</name>
<evidence type="ECO:0000256" key="1">
    <source>
        <dbReference type="SAM" id="MobiDB-lite"/>
    </source>
</evidence>
<feature type="compositionally biased region" description="Polar residues" evidence="1">
    <location>
        <begin position="45"/>
        <end position="55"/>
    </location>
</feature>
<dbReference type="Gramene" id="KZN01719">
    <property type="protein sequence ID" value="KZN01719"/>
    <property type="gene ID" value="DCAR_010473"/>
</dbReference>
<gene>
    <name evidence="2" type="ORF">DCAR_010473</name>
</gene>
<dbReference type="EMBL" id="LNRQ01000003">
    <property type="protein sequence ID" value="KZN01719.1"/>
    <property type="molecule type" value="Genomic_DNA"/>
</dbReference>
<reference evidence="2" key="1">
    <citation type="journal article" date="2016" name="Nat. Genet.">
        <title>A high-quality carrot genome assembly provides new insights into carotenoid accumulation and asterid genome evolution.</title>
        <authorList>
            <person name="Iorizzo M."/>
            <person name="Ellison S."/>
            <person name="Senalik D."/>
            <person name="Zeng P."/>
            <person name="Satapoomin P."/>
            <person name="Huang J."/>
            <person name="Bowman M."/>
            <person name="Iovene M."/>
            <person name="Sanseverino W."/>
            <person name="Cavagnaro P."/>
            <person name="Yildiz M."/>
            <person name="Macko-Podgorni A."/>
            <person name="Moranska E."/>
            <person name="Grzebelus E."/>
            <person name="Grzebelus D."/>
            <person name="Ashrafi H."/>
            <person name="Zheng Z."/>
            <person name="Cheng S."/>
            <person name="Spooner D."/>
            <person name="Van Deynze A."/>
            <person name="Simon P."/>
        </authorList>
    </citation>
    <scope>NUCLEOTIDE SEQUENCE [LARGE SCALE GENOMIC DNA]</scope>
    <source>
        <tissue evidence="2">Leaf</tissue>
    </source>
</reference>
<organism evidence="2">
    <name type="scientific">Daucus carota subsp. sativus</name>
    <name type="common">Carrot</name>
    <dbReference type="NCBI Taxonomy" id="79200"/>
    <lineage>
        <taxon>Eukaryota</taxon>
        <taxon>Viridiplantae</taxon>
        <taxon>Streptophyta</taxon>
        <taxon>Embryophyta</taxon>
        <taxon>Tracheophyta</taxon>
        <taxon>Spermatophyta</taxon>
        <taxon>Magnoliopsida</taxon>
        <taxon>eudicotyledons</taxon>
        <taxon>Gunneridae</taxon>
        <taxon>Pentapetalae</taxon>
        <taxon>asterids</taxon>
        <taxon>campanulids</taxon>
        <taxon>Apiales</taxon>
        <taxon>Apiaceae</taxon>
        <taxon>Apioideae</taxon>
        <taxon>Scandiceae</taxon>
        <taxon>Daucinae</taxon>
        <taxon>Daucus</taxon>
        <taxon>Daucus sect. Daucus</taxon>
    </lineage>
</organism>
<feature type="compositionally biased region" description="Basic residues" evidence="1">
    <location>
        <begin position="25"/>
        <end position="37"/>
    </location>
</feature>
<feature type="region of interest" description="Disordered" evidence="1">
    <location>
        <begin position="230"/>
        <end position="250"/>
    </location>
</feature>
<protein>
    <submittedName>
        <fullName evidence="2">Uncharacterized protein</fullName>
    </submittedName>
</protein>